<evidence type="ECO:0000313" key="11">
    <source>
        <dbReference type="Proteomes" id="UP000678016"/>
    </source>
</evidence>
<proteinExistence type="inferred from homology"/>
<evidence type="ECO:0000256" key="5">
    <source>
        <dbReference type="ARBA" id="ARBA00022989"/>
    </source>
</evidence>
<evidence type="ECO:0000313" key="10">
    <source>
        <dbReference type="EMBL" id="QUX30588.1"/>
    </source>
</evidence>
<protein>
    <submittedName>
        <fullName evidence="10">Phosphonate ABC transporter, permease protein PhnE</fullName>
    </submittedName>
</protein>
<evidence type="ECO:0000259" key="9">
    <source>
        <dbReference type="PROSITE" id="PS50928"/>
    </source>
</evidence>
<feature type="transmembrane region" description="Helical" evidence="7">
    <location>
        <begin position="304"/>
        <end position="324"/>
    </location>
</feature>
<keyword evidence="5 7" id="KW-1133">Transmembrane helix</keyword>
<dbReference type="Proteomes" id="UP000678016">
    <property type="component" value="Chromosome"/>
</dbReference>
<feature type="transmembrane region" description="Helical" evidence="7">
    <location>
        <begin position="469"/>
        <end position="487"/>
    </location>
</feature>
<keyword evidence="6 7" id="KW-0472">Membrane</keyword>
<dbReference type="PANTHER" id="PTHR30043:SF1">
    <property type="entry name" value="ABC TRANSPORT SYSTEM PERMEASE PROTEIN P69"/>
    <property type="match status" value="1"/>
</dbReference>
<organism evidence="10 11">
    <name type="scientific">Nocardiopsis akebiae</name>
    <dbReference type="NCBI Taxonomy" id="2831968"/>
    <lineage>
        <taxon>Bacteria</taxon>
        <taxon>Bacillati</taxon>
        <taxon>Actinomycetota</taxon>
        <taxon>Actinomycetes</taxon>
        <taxon>Streptosporangiales</taxon>
        <taxon>Nocardiopsidaceae</taxon>
        <taxon>Nocardiopsis</taxon>
    </lineage>
</organism>
<sequence length="549" mass="57559">MVVGFLCLFVGTGIWSLNSLGVNIAALGQGASNAEMFIRRIWPLSLPSAEDVLQQTGITLGTVFLATLLSIALSLPLAVWASSVTTPSALHQFTSRGLIVAARAVPDVVLAILFVRLFGLGALPGILAMGLHSIGMVGKLYADAIEQTAPGPREALNSIGATRAQRLLTAVVPQALPAFIAIGLHRFDINLRVSAVLGIVGVAGIGFEMTNAFARLDFGLGISWALILLLLCLLTEMVSTSIRRVLLRGSGDVEFGAHGFRTRLFRGRRASGTNMPPAAPRTASPTGTARRVSPPLSFSRVRRWLYVVIVVAALMASLFGSGVLETRASAGWAGFATTLGLFWPPGDAGMLDRLLLALLETIQIGLAATFLGALLAVPVGTLAARNISGNRVVHGACRGFVLAVRGLPELVVAIVFVVVIGLGPVAGVFALALGSVGLLGKIVADSLEEIDAGPLEAMSALGSSRTQRYFTAVLPQAAPALIGGLLYQLDVNIRSATLLGLVGAGGVGFYLLQATQTREYEVITLITLMTFTVVFALELVSMLLRRLVR</sequence>
<feature type="transmembrane region" description="Helical" evidence="7">
    <location>
        <begin position="58"/>
        <end position="81"/>
    </location>
</feature>
<gene>
    <name evidence="10" type="primary">phnE</name>
    <name evidence="10" type="ORF">KGD83_08805</name>
</gene>
<dbReference type="PANTHER" id="PTHR30043">
    <property type="entry name" value="PHOSPHONATES TRANSPORT SYSTEM PERMEASE PROTEIN"/>
    <property type="match status" value="1"/>
</dbReference>
<keyword evidence="2 7" id="KW-0813">Transport</keyword>
<dbReference type="CDD" id="cd06261">
    <property type="entry name" value="TM_PBP2"/>
    <property type="match status" value="2"/>
</dbReference>
<feature type="domain" description="ABC transmembrane type-1" evidence="9">
    <location>
        <begin position="358"/>
        <end position="541"/>
    </location>
</feature>
<dbReference type="Pfam" id="PF00528">
    <property type="entry name" value="BPD_transp_1"/>
    <property type="match status" value="2"/>
</dbReference>
<feature type="transmembrane region" description="Helical" evidence="7">
    <location>
        <begin position="189"/>
        <end position="207"/>
    </location>
</feature>
<evidence type="ECO:0000256" key="4">
    <source>
        <dbReference type="ARBA" id="ARBA00022692"/>
    </source>
</evidence>
<feature type="region of interest" description="Disordered" evidence="8">
    <location>
        <begin position="272"/>
        <end position="291"/>
    </location>
</feature>
<reference evidence="11" key="1">
    <citation type="submission" date="2021-05" db="EMBL/GenBank/DDBJ databases">
        <title>Direct Submission.</title>
        <authorList>
            <person name="Li K."/>
            <person name="Gao J."/>
        </authorList>
    </citation>
    <scope>NUCLEOTIDE SEQUENCE [LARGE SCALE GENOMIC DNA]</scope>
    <source>
        <strain evidence="11">HDS12</strain>
    </source>
</reference>
<feature type="transmembrane region" description="Helical" evidence="7">
    <location>
        <begin position="354"/>
        <end position="377"/>
    </location>
</feature>
<feature type="transmembrane region" description="Helical" evidence="7">
    <location>
        <begin position="493"/>
        <end position="512"/>
    </location>
</feature>
<feature type="domain" description="ABC transmembrane type-1" evidence="9">
    <location>
        <begin position="56"/>
        <end position="239"/>
    </location>
</feature>
<name>A0ABX8C8F3_9ACTN</name>
<dbReference type="RefSeq" id="WP_212643339.1">
    <property type="nucleotide sequence ID" value="NZ_CP074132.1"/>
</dbReference>
<dbReference type="SUPFAM" id="SSF161098">
    <property type="entry name" value="MetI-like"/>
    <property type="match status" value="2"/>
</dbReference>
<dbReference type="InterPro" id="IPR035906">
    <property type="entry name" value="MetI-like_sf"/>
</dbReference>
<dbReference type="Gene3D" id="1.10.3720.10">
    <property type="entry name" value="MetI-like"/>
    <property type="match status" value="2"/>
</dbReference>
<evidence type="ECO:0000256" key="6">
    <source>
        <dbReference type="ARBA" id="ARBA00023136"/>
    </source>
</evidence>
<accession>A0ABX8C8F3</accession>
<dbReference type="PROSITE" id="PS50928">
    <property type="entry name" value="ABC_TM1"/>
    <property type="match status" value="2"/>
</dbReference>
<keyword evidence="3" id="KW-1003">Cell membrane</keyword>
<evidence type="ECO:0000256" key="3">
    <source>
        <dbReference type="ARBA" id="ARBA00022475"/>
    </source>
</evidence>
<feature type="transmembrane region" description="Helical" evidence="7">
    <location>
        <begin position="410"/>
        <end position="433"/>
    </location>
</feature>
<feature type="transmembrane region" description="Helical" evidence="7">
    <location>
        <begin position="524"/>
        <end position="544"/>
    </location>
</feature>
<feature type="transmembrane region" description="Helical" evidence="7">
    <location>
        <begin position="121"/>
        <end position="142"/>
    </location>
</feature>
<evidence type="ECO:0000256" key="1">
    <source>
        <dbReference type="ARBA" id="ARBA00004651"/>
    </source>
</evidence>
<comment type="subcellular location">
    <subcellularLocation>
        <location evidence="1 7">Cell membrane</location>
        <topology evidence="1 7">Multi-pass membrane protein</topology>
    </subcellularLocation>
</comment>
<dbReference type="InterPro" id="IPR005769">
    <property type="entry name" value="PhnE/PtxC"/>
</dbReference>
<feature type="transmembrane region" description="Helical" evidence="7">
    <location>
        <begin position="213"/>
        <end position="234"/>
    </location>
</feature>
<evidence type="ECO:0000256" key="2">
    <source>
        <dbReference type="ARBA" id="ARBA00022448"/>
    </source>
</evidence>
<dbReference type="EMBL" id="CP074132">
    <property type="protein sequence ID" value="QUX30588.1"/>
    <property type="molecule type" value="Genomic_DNA"/>
</dbReference>
<keyword evidence="11" id="KW-1185">Reference proteome</keyword>
<evidence type="ECO:0000256" key="8">
    <source>
        <dbReference type="SAM" id="MobiDB-lite"/>
    </source>
</evidence>
<keyword evidence="4 7" id="KW-0812">Transmembrane</keyword>
<evidence type="ECO:0000256" key="7">
    <source>
        <dbReference type="RuleBase" id="RU363032"/>
    </source>
</evidence>
<comment type="similarity">
    <text evidence="7">Belongs to the binding-protein-dependent transport system permease family.</text>
</comment>
<dbReference type="InterPro" id="IPR000515">
    <property type="entry name" value="MetI-like"/>
</dbReference>
<dbReference type="NCBIfam" id="TIGR01097">
    <property type="entry name" value="PhnE"/>
    <property type="match status" value="1"/>
</dbReference>